<dbReference type="Gene3D" id="3.30.920.30">
    <property type="entry name" value="Hypothetical protein"/>
    <property type="match status" value="1"/>
</dbReference>
<dbReference type="AlphaFoldDB" id="A0A0S1X8K7"/>
<dbReference type="GO" id="GO:0016787">
    <property type="term" value="F:hydrolase activity"/>
    <property type="evidence" value="ECO:0007669"/>
    <property type="project" value="UniProtKB-KW"/>
</dbReference>
<dbReference type="GO" id="GO:0004519">
    <property type="term" value="F:endonuclease activity"/>
    <property type="evidence" value="ECO:0007669"/>
    <property type="project" value="UniProtKB-KW"/>
</dbReference>
<sequence>MGISMSRLPKLSGEVLVRKFGFKVSRQKGSHVVLVKYIDGRKIGTVVPLHEEVKLGTLSGILKLAGVDKDEFIEALNDP</sequence>
<dbReference type="STRING" id="55802.TBCH5v1_0146"/>
<dbReference type="Pfam" id="PF07927">
    <property type="entry name" value="HicA_toxin"/>
    <property type="match status" value="1"/>
</dbReference>
<gene>
    <name evidence="7" type="ORF">TBCH5v1_0146</name>
</gene>
<protein>
    <recommendedName>
        <fullName evidence="9">YcfA family protein</fullName>
    </recommendedName>
</protein>
<keyword evidence="4" id="KW-0378">Hydrolase</keyword>
<dbReference type="PATRIC" id="fig|55802.8.peg.147"/>
<evidence type="ECO:0000256" key="5">
    <source>
        <dbReference type="ARBA" id="ARBA00022884"/>
    </source>
</evidence>
<keyword evidence="1" id="KW-1277">Toxin-antitoxin system</keyword>
<evidence type="ECO:0008006" key="9">
    <source>
        <dbReference type="Google" id="ProtNLM"/>
    </source>
</evidence>
<dbReference type="EMBL" id="CP013050">
    <property type="protein sequence ID" value="ALM74125.1"/>
    <property type="molecule type" value="Genomic_DNA"/>
</dbReference>
<proteinExistence type="predicted"/>
<organism evidence="7 8">
    <name type="scientific">Thermococcus barophilus</name>
    <dbReference type="NCBI Taxonomy" id="55802"/>
    <lineage>
        <taxon>Archaea</taxon>
        <taxon>Methanobacteriati</taxon>
        <taxon>Methanobacteriota</taxon>
        <taxon>Thermococci</taxon>
        <taxon>Thermococcales</taxon>
        <taxon>Thermococcaceae</taxon>
        <taxon>Thermococcus</taxon>
    </lineage>
</organism>
<accession>A0A0S1X8K7</accession>
<evidence type="ECO:0000256" key="6">
    <source>
        <dbReference type="ARBA" id="ARBA00023016"/>
    </source>
</evidence>
<name>A0A0S1X8K7_THEBA</name>
<keyword evidence="5" id="KW-0694">RNA-binding</keyword>
<dbReference type="InterPro" id="IPR012933">
    <property type="entry name" value="HicA_mRNA_interferase"/>
</dbReference>
<evidence type="ECO:0000313" key="7">
    <source>
        <dbReference type="EMBL" id="ALM74125.1"/>
    </source>
</evidence>
<evidence type="ECO:0000256" key="3">
    <source>
        <dbReference type="ARBA" id="ARBA00022759"/>
    </source>
</evidence>
<dbReference type="InterPro" id="IPR038570">
    <property type="entry name" value="HicA_sf"/>
</dbReference>
<dbReference type="SUPFAM" id="SSF54786">
    <property type="entry name" value="YcfA/nrd intein domain"/>
    <property type="match status" value="1"/>
</dbReference>
<keyword evidence="6" id="KW-0346">Stress response</keyword>
<dbReference type="GO" id="GO:0003729">
    <property type="term" value="F:mRNA binding"/>
    <property type="evidence" value="ECO:0007669"/>
    <property type="project" value="InterPro"/>
</dbReference>
<keyword evidence="2" id="KW-0540">Nuclease</keyword>
<evidence type="ECO:0000256" key="4">
    <source>
        <dbReference type="ARBA" id="ARBA00022801"/>
    </source>
</evidence>
<dbReference type="Proteomes" id="UP000066042">
    <property type="component" value="Chromosome"/>
</dbReference>
<evidence type="ECO:0000313" key="8">
    <source>
        <dbReference type="Proteomes" id="UP000066042"/>
    </source>
</evidence>
<reference evidence="7 8" key="1">
    <citation type="journal article" date="2016" name="Genome Announc.">
        <title>Complete genome sequence of the hyperthermophilic and piezophilic archaeon Thermococcus barophilus Ch5, capable of growth at the expense of hydrogenogenesis from carbon monoxide and formate.</title>
        <authorList>
            <person name="Oger P."/>
            <person name="Sokolova T.G."/>
            <person name="Kozhevnikova D.A."/>
            <person name="Taranov E.A."/>
            <person name="Vannier P."/>
            <person name="Lee H.S."/>
            <person name="Kwon K.K."/>
            <person name="Kang S.G."/>
            <person name="Lee J.H."/>
            <person name="Bonch-Osmolovskaya E.A."/>
            <person name="Lebedinsky A.V."/>
        </authorList>
    </citation>
    <scope>NUCLEOTIDE SEQUENCE [LARGE SCALE GENOMIC DNA]</scope>
    <source>
        <strain evidence="8">Ch5</strain>
    </source>
</reference>
<evidence type="ECO:0000256" key="1">
    <source>
        <dbReference type="ARBA" id="ARBA00022649"/>
    </source>
</evidence>
<keyword evidence="3" id="KW-0255">Endonuclease</keyword>
<evidence type="ECO:0000256" key="2">
    <source>
        <dbReference type="ARBA" id="ARBA00022722"/>
    </source>
</evidence>